<accession>A0A1H3WUA2</accession>
<dbReference type="InterPro" id="IPR025442">
    <property type="entry name" value="DUF4185"/>
</dbReference>
<evidence type="ECO:0000256" key="1">
    <source>
        <dbReference type="SAM" id="Phobius"/>
    </source>
</evidence>
<evidence type="ECO:0000313" key="4">
    <source>
        <dbReference type="Proteomes" id="UP000199041"/>
    </source>
</evidence>
<dbReference type="STRING" id="551991.SAMN05192529_1044"/>
<keyword evidence="1" id="KW-1133">Transmembrane helix</keyword>
<sequence length="426" mass="48472">MFTFIRKGLMYHVKLFNKRTVYSSIIILLMFKAVSLHAQNKQINKIQRISQAHNTANYSITPSIEWTQLFNKQTGWTGGDGIYSISLPSDFKNNFIRKKSNNILFLFSDSIIDTLIDGKQTDNGFTMIHNAVAILNSKNPKRDNIQFYWPQKNNKTPASVFIPSDIKDRQGNPVEDSIYYWLGDGIAIKNKNKPLNKDTALAIFAYKMTNVSNEAFGFKEIGNDLLLTDANFSILKQIPLPKVSEGSLGAGIYQENVRHNKGKEENDNYVYIYGVRGIHKGLIVARSTIADITNPKNWKYFNGQTWVSDINQSQEVTSHVSNELSVTKIKEGKYALIYQLDGIQPYIGLKLAPTPYGPFGSMDTLWHCTEPTDKNKIIVYNAKAHPSLSSKGKLLISYNVNSLDFLNQLHSEPTFYRPRFLMITWK</sequence>
<proteinExistence type="predicted"/>
<dbReference type="OrthoDB" id="9765957at2"/>
<reference evidence="3 4" key="1">
    <citation type="submission" date="2016-10" db="EMBL/GenBank/DDBJ databases">
        <authorList>
            <person name="de Groot N.N."/>
        </authorList>
    </citation>
    <scope>NUCLEOTIDE SEQUENCE [LARGE SCALE GENOMIC DNA]</scope>
    <source>
        <strain evidence="3 4">Vu-144</strain>
    </source>
</reference>
<keyword evidence="1" id="KW-0812">Transmembrane</keyword>
<dbReference type="EMBL" id="FNQY01000004">
    <property type="protein sequence ID" value="SDZ90709.1"/>
    <property type="molecule type" value="Genomic_DNA"/>
</dbReference>
<feature type="transmembrane region" description="Helical" evidence="1">
    <location>
        <begin position="21"/>
        <end position="38"/>
    </location>
</feature>
<keyword evidence="4" id="KW-1185">Reference proteome</keyword>
<evidence type="ECO:0000259" key="2">
    <source>
        <dbReference type="Pfam" id="PF13810"/>
    </source>
</evidence>
<name>A0A1H3WUA2_9BACT</name>
<protein>
    <recommendedName>
        <fullName evidence="2">DUF4185 domain-containing protein</fullName>
    </recommendedName>
</protein>
<evidence type="ECO:0000313" key="3">
    <source>
        <dbReference type="EMBL" id="SDZ90709.1"/>
    </source>
</evidence>
<keyword evidence="1" id="KW-0472">Membrane</keyword>
<dbReference type="AlphaFoldDB" id="A0A1H3WUA2"/>
<gene>
    <name evidence="3" type="ORF">SAMN05192529_1044</name>
</gene>
<feature type="domain" description="DUF4185" evidence="2">
    <location>
        <begin position="265"/>
        <end position="387"/>
    </location>
</feature>
<organism evidence="3 4">
    <name type="scientific">Arachidicoccus rhizosphaerae</name>
    <dbReference type="NCBI Taxonomy" id="551991"/>
    <lineage>
        <taxon>Bacteria</taxon>
        <taxon>Pseudomonadati</taxon>
        <taxon>Bacteroidota</taxon>
        <taxon>Chitinophagia</taxon>
        <taxon>Chitinophagales</taxon>
        <taxon>Chitinophagaceae</taxon>
        <taxon>Arachidicoccus</taxon>
    </lineage>
</organism>
<dbReference type="Pfam" id="PF13810">
    <property type="entry name" value="DUF4185"/>
    <property type="match status" value="1"/>
</dbReference>
<dbReference type="Proteomes" id="UP000199041">
    <property type="component" value="Unassembled WGS sequence"/>
</dbReference>